<dbReference type="Pfam" id="PF09836">
    <property type="entry name" value="DUF2063"/>
    <property type="match status" value="1"/>
</dbReference>
<proteinExistence type="predicted"/>
<feature type="domain" description="Putative DNA-binding" evidence="1">
    <location>
        <begin position="6"/>
        <end position="91"/>
    </location>
</feature>
<evidence type="ECO:0000259" key="1">
    <source>
        <dbReference type="Pfam" id="PF09836"/>
    </source>
</evidence>
<dbReference type="InterPro" id="IPR018640">
    <property type="entry name" value="DUF2063"/>
</dbReference>
<dbReference type="KEGG" id="ssan:NX02_01040"/>
<sequence>MSLLVFQRDMRAWLVREDEAAAARIGPDAAPGLRVHQNNYRAQLVACLETGFERTRAWIGDDAFRAAAAFHIDRVPPGGWTLDAYGQDFPSSLALIYPADPEVGELAWIDLALDEAFVGPDAPAITAADLADIDWDRAVLRMVPTIDIGDLATNADRIWTALAAGEEPPPPYRRDAPGAILVWRQGLVPRFRAIDTDEQSALIRARAGLPFTALCAIAVEALGEQPGIARAGEWLGRWVSDGLIRAILCGDDRAVHD</sequence>
<organism evidence="2 3">
    <name type="scientific">Sphingomonas sanxanigenens DSM 19645 = NX02</name>
    <dbReference type="NCBI Taxonomy" id="1123269"/>
    <lineage>
        <taxon>Bacteria</taxon>
        <taxon>Pseudomonadati</taxon>
        <taxon>Pseudomonadota</taxon>
        <taxon>Alphaproteobacteria</taxon>
        <taxon>Sphingomonadales</taxon>
        <taxon>Sphingomonadaceae</taxon>
        <taxon>Sphingomonas</taxon>
    </lineage>
</organism>
<dbReference type="STRING" id="1123269.NX02_01040"/>
<protein>
    <recommendedName>
        <fullName evidence="1">Putative DNA-binding domain-containing protein</fullName>
    </recommendedName>
</protein>
<dbReference type="AlphaFoldDB" id="W0A240"/>
<dbReference type="HOGENOM" id="CLU_086594_1_0_5"/>
<dbReference type="Proteomes" id="UP000018851">
    <property type="component" value="Chromosome"/>
</dbReference>
<dbReference type="EMBL" id="CP006644">
    <property type="protein sequence ID" value="AHE51974.1"/>
    <property type="molecule type" value="Genomic_DNA"/>
</dbReference>
<dbReference type="RefSeq" id="WP_025290355.1">
    <property type="nucleotide sequence ID" value="NZ_CP006644.1"/>
</dbReference>
<dbReference type="PATRIC" id="fig|1123269.5.peg.208"/>
<keyword evidence="3" id="KW-1185">Reference proteome</keyword>
<dbReference type="OrthoDB" id="343356at2"/>
<evidence type="ECO:0000313" key="2">
    <source>
        <dbReference type="EMBL" id="AHE51974.1"/>
    </source>
</evidence>
<evidence type="ECO:0000313" key="3">
    <source>
        <dbReference type="Proteomes" id="UP000018851"/>
    </source>
</evidence>
<name>W0A240_9SPHN</name>
<gene>
    <name evidence="2" type="ORF">NX02_01040</name>
</gene>
<dbReference type="eggNOG" id="COG3219">
    <property type="taxonomic scope" value="Bacteria"/>
</dbReference>
<reference evidence="2 3" key="1">
    <citation type="submission" date="2013-07" db="EMBL/GenBank/DDBJ databases">
        <title>Completed genome of Sphingomonas sanxanigenens NX02.</title>
        <authorList>
            <person name="Ma T."/>
            <person name="Huang H."/>
            <person name="Wu M."/>
            <person name="Li X."/>
            <person name="Li G."/>
        </authorList>
    </citation>
    <scope>NUCLEOTIDE SEQUENCE [LARGE SCALE GENOMIC DNA]</scope>
    <source>
        <strain evidence="2 3">NX02</strain>
    </source>
</reference>
<accession>W0A240</accession>